<evidence type="ECO:0000256" key="6">
    <source>
        <dbReference type="ARBA" id="ARBA00023295"/>
    </source>
</evidence>
<dbReference type="GO" id="GO:0008843">
    <property type="term" value="F:endochitinase activity"/>
    <property type="evidence" value="ECO:0007669"/>
    <property type="project" value="UniProtKB-EC"/>
</dbReference>
<evidence type="ECO:0000256" key="9">
    <source>
        <dbReference type="RuleBase" id="RU004453"/>
    </source>
</evidence>
<keyword evidence="4" id="KW-0146">Chitin degradation</keyword>
<name>A0A8T2RQM7_CERRI</name>
<evidence type="ECO:0000313" key="12">
    <source>
        <dbReference type="EMBL" id="KAH7297828.1"/>
    </source>
</evidence>
<keyword evidence="6 8" id="KW-0326">Glycosidase</keyword>
<evidence type="ECO:0000256" key="7">
    <source>
        <dbReference type="ARBA" id="ARBA00023326"/>
    </source>
</evidence>
<dbReference type="PANTHER" id="PTHR45708">
    <property type="entry name" value="ENDOCHITINASE"/>
    <property type="match status" value="1"/>
</dbReference>
<proteinExistence type="inferred from homology"/>
<dbReference type="GO" id="GO:0005576">
    <property type="term" value="C:extracellular region"/>
    <property type="evidence" value="ECO:0007669"/>
    <property type="project" value="TreeGrafter"/>
</dbReference>
<dbReference type="PROSITE" id="PS01095">
    <property type="entry name" value="GH18_1"/>
    <property type="match status" value="1"/>
</dbReference>
<evidence type="ECO:0000313" key="13">
    <source>
        <dbReference type="Proteomes" id="UP000825935"/>
    </source>
</evidence>
<sequence>MASSWPSRFAVGLLLSLLICNADAAGKLATYWGQNGNEGSLTSACQSGLYNIIMISFLSVFGNGQTPQLNLAGHCNPAAGTCTGLSQDITTCKSLGVKLLLSIGGGAGSYGLSSTSDAASVATYIWNNYLGGTSTSRPLGSAVLDGVDFDIELGSGAAYYGSLAAALRQHSSSIILGAAPQCPFPDAHLGPNLSGSALSSNLFNYVWVQFYNNPPCQYGSDASNLLAAWKQWTSALPSAKILLGLPASSAAAGSGYVAPSTVVSNVLPQIKASSNYGGAMLYSYYYDQSSGYGAAIKSSL</sequence>
<feature type="chain" id="PRO_5035771536" description="chitinase" evidence="10">
    <location>
        <begin position="25"/>
        <end position="300"/>
    </location>
</feature>
<evidence type="ECO:0000256" key="5">
    <source>
        <dbReference type="ARBA" id="ARBA00023157"/>
    </source>
</evidence>
<keyword evidence="5" id="KW-1015">Disulfide bond</keyword>
<keyword evidence="7" id="KW-0119">Carbohydrate metabolism</keyword>
<keyword evidence="3 8" id="KW-0378">Hydrolase</keyword>
<dbReference type="InterPro" id="IPR045321">
    <property type="entry name" value="Cts1-like"/>
</dbReference>
<dbReference type="InterPro" id="IPR001223">
    <property type="entry name" value="Glyco_hydro18_cat"/>
</dbReference>
<comment type="catalytic activity">
    <reaction evidence="1">
        <text>Random endo-hydrolysis of N-acetyl-beta-D-glucosaminide (1-&gt;4)-beta-linkages in chitin and chitodextrins.</text>
        <dbReference type="EC" id="3.2.1.14"/>
    </reaction>
</comment>
<evidence type="ECO:0000256" key="8">
    <source>
        <dbReference type="RuleBase" id="RU000489"/>
    </source>
</evidence>
<evidence type="ECO:0000259" key="11">
    <source>
        <dbReference type="PROSITE" id="PS51910"/>
    </source>
</evidence>
<evidence type="ECO:0000256" key="4">
    <source>
        <dbReference type="ARBA" id="ARBA00023024"/>
    </source>
</evidence>
<organism evidence="12 13">
    <name type="scientific">Ceratopteris richardii</name>
    <name type="common">Triangle waterfern</name>
    <dbReference type="NCBI Taxonomy" id="49495"/>
    <lineage>
        <taxon>Eukaryota</taxon>
        <taxon>Viridiplantae</taxon>
        <taxon>Streptophyta</taxon>
        <taxon>Embryophyta</taxon>
        <taxon>Tracheophyta</taxon>
        <taxon>Polypodiopsida</taxon>
        <taxon>Polypodiidae</taxon>
        <taxon>Polypodiales</taxon>
        <taxon>Pteridineae</taxon>
        <taxon>Pteridaceae</taxon>
        <taxon>Parkerioideae</taxon>
        <taxon>Ceratopteris</taxon>
    </lineage>
</organism>
<protein>
    <recommendedName>
        <fullName evidence="2">chitinase</fullName>
        <ecNumber evidence="2">3.2.1.14</ecNumber>
    </recommendedName>
</protein>
<dbReference type="FunFam" id="3.20.20.80:FF:000015">
    <property type="entry name" value="Acidic endochitinase SE2"/>
    <property type="match status" value="1"/>
</dbReference>
<comment type="caution">
    <text evidence="12">The sequence shown here is derived from an EMBL/GenBank/DDBJ whole genome shotgun (WGS) entry which is preliminary data.</text>
</comment>
<dbReference type="OrthoDB" id="6020543at2759"/>
<dbReference type="Gene3D" id="3.20.20.80">
    <property type="entry name" value="Glycosidases"/>
    <property type="match status" value="1"/>
</dbReference>
<evidence type="ECO:0000256" key="3">
    <source>
        <dbReference type="ARBA" id="ARBA00022801"/>
    </source>
</evidence>
<accession>A0A8T2RQM7</accession>
<evidence type="ECO:0000256" key="10">
    <source>
        <dbReference type="SAM" id="SignalP"/>
    </source>
</evidence>
<dbReference type="InterPro" id="IPR001579">
    <property type="entry name" value="Glyco_hydro_18_chit_AS"/>
</dbReference>
<feature type="signal peptide" evidence="10">
    <location>
        <begin position="1"/>
        <end position="24"/>
    </location>
</feature>
<dbReference type="AlphaFoldDB" id="A0A8T2RQM7"/>
<dbReference type="PROSITE" id="PS51910">
    <property type="entry name" value="GH18_2"/>
    <property type="match status" value="1"/>
</dbReference>
<keyword evidence="10" id="KW-0732">Signal</keyword>
<dbReference type="GO" id="GO:0006032">
    <property type="term" value="P:chitin catabolic process"/>
    <property type="evidence" value="ECO:0007669"/>
    <property type="project" value="UniProtKB-KW"/>
</dbReference>
<evidence type="ECO:0000256" key="2">
    <source>
        <dbReference type="ARBA" id="ARBA00012729"/>
    </source>
</evidence>
<dbReference type="CDD" id="cd02877">
    <property type="entry name" value="GH18_hevamine_XipI_class_III"/>
    <property type="match status" value="1"/>
</dbReference>
<dbReference type="PANTHER" id="PTHR45708:SF49">
    <property type="entry name" value="ENDOCHITINASE"/>
    <property type="match status" value="1"/>
</dbReference>
<dbReference type="SUPFAM" id="SSF51445">
    <property type="entry name" value="(Trans)glycosidases"/>
    <property type="match status" value="1"/>
</dbReference>
<dbReference type="EMBL" id="CM035430">
    <property type="protein sequence ID" value="KAH7297828.1"/>
    <property type="molecule type" value="Genomic_DNA"/>
</dbReference>
<gene>
    <name evidence="12" type="ORF">KP509_25G014300</name>
</gene>
<dbReference type="GO" id="GO:0000272">
    <property type="term" value="P:polysaccharide catabolic process"/>
    <property type="evidence" value="ECO:0007669"/>
    <property type="project" value="UniProtKB-KW"/>
</dbReference>
<comment type="similarity">
    <text evidence="9">Belongs to the glycosyl hydrolase 18 family.</text>
</comment>
<feature type="domain" description="GH18" evidence="11">
    <location>
        <begin position="26"/>
        <end position="300"/>
    </location>
</feature>
<dbReference type="InterPro" id="IPR017853">
    <property type="entry name" value="GH"/>
</dbReference>
<keyword evidence="7" id="KW-0624">Polysaccharide degradation</keyword>
<evidence type="ECO:0000256" key="1">
    <source>
        <dbReference type="ARBA" id="ARBA00000822"/>
    </source>
</evidence>
<dbReference type="EC" id="3.2.1.14" evidence="2"/>
<dbReference type="Proteomes" id="UP000825935">
    <property type="component" value="Chromosome 25"/>
</dbReference>
<keyword evidence="13" id="KW-1185">Reference proteome</keyword>
<dbReference type="InterPro" id="IPR050542">
    <property type="entry name" value="Glycosyl_Hydrlase18_Chitinase"/>
</dbReference>
<reference evidence="12" key="1">
    <citation type="submission" date="2021-08" db="EMBL/GenBank/DDBJ databases">
        <title>WGS assembly of Ceratopteris richardii.</title>
        <authorList>
            <person name="Marchant D.B."/>
            <person name="Chen G."/>
            <person name="Jenkins J."/>
            <person name="Shu S."/>
            <person name="Leebens-Mack J."/>
            <person name="Grimwood J."/>
            <person name="Schmutz J."/>
            <person name="Soltis P."/>
            <person name="Soltis D."/>
            <person name="Chen Z.-H."/>
        </authorList>
    </citation>
    <scope>NUCLEOTIDE SEQUENCE</scope>
    <source>
        <strain evidence="12">Whitten #5841</strain>
        <tissue evidence="12">Leaf</tissue>
    </source>
</reference>
<dbReference type="Pfam" id="PF00704">
    <property type="entry name" value="Glyco_hydro_18"/>
    <property type="match status" value="1"/>
</dbReference>